<feature type="compositionally biased region" description="Basic residues" evidence="1">
    <location>
        <begin position="40"/>
        <end position="49"/>
    </location>
</feature>
<dbReference type="Proteomes" id="UP000008021">
    <property type="component" value="Chromosome 2"/>
</dbReference>
<dbReference type="HOGENOM" id="CLU_1663516_0_0_1"/>
<name>A0A0E0CM73_9ORYZ</name>
<organism evidence="2">
    <name type="scientific">Oryza meridionalis</name>
    <dbReference type="NCBI Taxonomy" id="40149"/>
    <lineage>
        <taxon>Eukaryota</taxon>
        <taxon>Viridiplantae</taxon>
        <taxon>Streptophyta</taxon>
        <taxon>Embryophyta</taxon>
        <taxon>Tracheophyta</taxon>
        <taxon>Spermatophyta</taxon>
        <taxon>Magnoliopsida</taxon>
        <taxon>Liliopsida</taxon>
        <taxon>Poales</taxon>
        <taxon>Poaceae</taxon>
        <taxon>BOP clade</taxon>
        <taxon>Oryzoideae</taxon>
        <taxon>Oryzeae</taxon>
        <taxon>Oryzinae</taxon>
        <taxon>Oryza</taxon>
    </lineage>
</organism>
<evidence type="ECO:0000313" key="3">
    <source>
        <dbReference type="Proteomes" id="UP000008021"/>
    </source>
</evidence>
<sequence>MRTQNNSWAGPPPSFRPTTPSHKQSKHSLPFSFPSPLARPPRRRRRSPRRAAASPRPPTPAPSHPGGRRPARLRAGCGDAPGRREPMIDPPPPPWPSPGWRSATASLLLVHPREHPNDGILAIPIPHFYYSLEDLVAMKLPTGLDRLISDFTIFVQKNN</sequence>
<proteinExistence type="predicted"/>
<feature type="compositionally biased region" description="Pro residues" evidence="1">
    <location>
        <begin position="88"/>
        <end position="97"/>
    </location>
</feature>
<dbReference type="AlphaFoldDB" id="A0A0E0CM73"/>
<feature type="region of interest" description="Disordered" evidence="1">
    <location>
        <begin position="1"/>
        <end position="99"/>
    </location>
</feature>
<accession>A0A0E0CM73</accession>
<evidence type="ECO:0000256" key="1">
    <source>
        <dbReference type="SAM" id="MobiDB-lite"/>
    </source>
</evidence>
<dbReference type="EnsemblPlants" id="OMERI02G20780.5">
    <property type="protein sequence ID" value="OMERI02G20780.5"/>
    <property type="gene ID" value="OMERI02G20780"/>
</dbReference>
<evidence type="ECO:0000313" key="2">
    <source>
        <dbReference type="EnsemblPlants" id="OMERI02G20780.5"/>
    </source>
</evidence>
<reference evidence="2" key="2">
    <citation type="submission" date="2018-05" db="EMBL/GenBank/DDBJ databases">
        <title>OmerRS3 (Oryza meridionalis Reference Sequence Version 3).</title>
        <authorList>
            <person name="Zhang J."/>
            <person name="Kudrna D."/>
            <person name="Lee S."/>
            <person name="Talag J."/>
            <person name="Welchert J."/>
            <person name="Wing R.A."/>
        </authorList>
    </citation>
    <scope>NUCLEOTIDE SEQUENCE [LARGE SCALE GENOMIC DNA]</scope>
    <source>
        <strain evidence="2">cv. OR44</strain>
    </source>
</reference>
<protein>
    <submittedName>
        <fullName evidence="2">Uncharacterized protein</fullName>
    </submittedName>
</protein>
<reference evidence="2" key="1">
    <citation type="submission" date="2015-04" db="UniProtKB">
        <authorList>
            <consortium name="EnsemblPlants"/>
        </authorList>
    </citation>
    <scope>IDENTIFICATION</scope>
</reference>
<keyword evidence="3" id="KW-1185">Reference proteome</keyword>
<dbReference type="Gramene" id="OMERI02G20780.5">
    <property type="protein sequence ID" value="OMERI02G20780.5"/>
    <property type="gene ID" value="OMERI02G20780"/>
</dbReference>